<keyword evidence="1" id="KW-0812">Transmembrane</keyword>
<evidence type="ECO:0000256" key="1">
    <source>
        <dbReference type="SAM" id="Phobius"/>
    </source>
</evidence>
<feature type="transmembrane region" description="Helical" evidence="1">
    <location>
        <begin position="15"/>
        <end position="33"/>
    </location>
</feature>
<dbReference type="AlphaFoldDB" id="A0A2Z5GA58"/>
<dbReference type="EMBL" id="CP030840">
    <property type="protein sequence ID" value="AXC15737.1"/>
    <property type="molecule type" value="Genomic_DNA"/>
</dbReference>
<protein>
    <submittedName>
        <fullName evidence="2">Uncharacterized protein</fullName>
    </submittedName>
</protein>
<sequence length="40" mass="4340">MVSFPEAVAARERNAPVFLSIGPFIFLVQRIILHAGASTL</sequence>
<reference evidence="2 3" key="1">
    <citation type="journal article" date="2018" name="Front. Microbiol.">
        <title>Hydrolytic Capabilities as a Key to Environmental Success: Chitinolytic and Cellulolytic Acidobacteria From Acidic Sub-arctic Soils and Boreal Peatlands.</title>
        <authorList>
            <person name="Belova S.E."/>
            <person name="Ravin N.V."/>
            <person name="Pankratov T.A."/>
            <person name="Rakitin A.L."/>
            <person name="Ivanova A.A."/>
            <person name="Beletsky A.V."/>
            <person name="Mardanov A.V."/>
            <person name="Sinninghe Damste J.S."/>
            <person name="Dedysh S.N."/>
        </authorList>
    </citation>
    <scope>NUCLEOTIDE SEQUENCE [LARGE SCALE GENOMIC DNA]</scope>
    <source>
        <strain evidence="2 3">SBC82</strain>
    </source>
</reference>
<organism evidence="2 3">
    <name type="scientific">Acidisarcina polymorpha</name>
    <dbReference type="NCBI Taxonomy" id="2211140"/>
    <lineage>
        <taxon>Bacteria</taxon>
        <taxon>Pseudomonadati</taxon>
        <taxon>Acidobacteriota</taxon>
        <taxon>Terriglobia</taxon>
        <taxon>Terriglobales</taxon>
        <taxon>Acidobacteriaceae</taxon>
        <taxon>Acidisarcina</taxon>
    </lineage>
</organism>
<gene>
    <name evidence="2" type="ORF">ACPOL_6515</name>
</gene>
<evidence type="ECO:0000313" key="2">
    <source>
        <dbReference type="EMBL" id="AXC15737.1"/>
    </source>
</evidence>
<proteinExistence type="predicted"/>
<accession>A0A2Z5GA58</accession>
<name>A0A2Z5GA58_9BACT</name>
<evidence type="ECO:0000313" key="3">
    <source>
        <dbReference type="Proteomes" id="UP000253606"/>
    </source>
</evidence>
<keyword evidence="3" id="KW-1185">Reference proteome</keyword>
<keyword evidence="1" id="KW-1133">Transmembrane helix</keyword>
<keyword evidence="1" id="KW-0472">Membrane</keyword>
<dbReference type="KEGG" id="abas:ACPOL_6515"/>
<dbReference type="Proteomes" id="UP000253606">
    <property type="component" value="Chromosome"/>
</dbReference>